<evidence type="ECO:0000256" key="1">
    <source>
        <dbReference type="SAM" id="MobiDB-lite"/>
    </source>
</evidence>
<sequence length="262" mass="26682">MGVATGGARAELARLRECARLAAAQLDAPLLLTAGNNTAVRLDAGAARARAVGCEGAGARWLPPGRAPLAGTHAHAAVLSRGAAGAGMPRAAHSAGMFGWRRAQPFSPGRTRPQSAHAHPRLLAHGGAQPLGGSDARPSGHHSARMLEAWVAARLASGGTEWEMAVAREHRSRQRPPVAMGHRAQLQPRPTSAGARLRVSKPHGAGSTPASHLGVRACAREHPPSHPVVAAGIGPAAMRTGTAPLPTGALSVSVARRPVSAV</sequence>
<dbReference type="AlphaFoldDB" id="A0A8J5XSY2"/>
<protein>
    <submittedName>
        <fullName evidence="2">Uncharacterized protein</fullName>
    </submittedName>
</protein>
<proteinExistence type="predicted"/>
<feature type="region of interest" description="Disordered" evidence="1">
    <location>
        <begin position="171"/>
        <end position="211"/>
    </location>
</feature>
<accession>A0A8J5XSY2</accession>
<evidence type="ECO:0000313" key="3">
    <source>
        <dbReference type="Proteomes" id="UP000751190"/>
    </source>
</evidence>
<dbReference type="EMBL" id="JAGTXO010000002">
    <property type="protein sequence ID" value="KAG8469934.1"/>
    <property type="molecule type" value="Genomic_DNA"/>
</dbReference>
<name>A0A8J5XSY2_DIALT</name>
<evidence type="ECO:0000313" key="2">
    <source>
        <dbReference type="EMBL" id="KAG8469934.1"/>
    </source>
</evidence>
<organism evidence="2 3">
    <name type="scientific">Diacronema lutheri</name>
    <name type="common">Unicellular marine alga</name>
    <name type="synonym">Monochrysis lutheri</name>
    <dbReference type="NCBI Taxonomy" id="2081491"/>
    <lineage>
        <taxon>Eukaryota</taxon>
        <taxon>Haptista</taxon>
        <taxon>Haptophyta</taxon>
        <taxon>Pavlovophyceae</taxon>
        <taxon>Pavlovales</taxon>
        <taxon>Pavlovaceae</taxon>
        <taxon>Diacronema</taxon>
    </lineage>
</organism>
<reference evidence="2" key="1">
    <citation type="submission" date="2021-05" db="EMBL/GenBank/DDBJ databases">
        <title>The genome of the haptophyte Pavlova lutheri (Diacronema luteri, Pavlovales) - a model for lipid biosynthesis in eukaryotic algae.</title>
        <authorList>
            <person name="Hulatt C.J."/>
            <person name="Posewitz M.C."/>
        </authorList>
    </citation>
    <scope>NUCLEOTIDE SEQUENCE</scope>
    <source>
        <strain evidence="2">NIVA-4/92</strain>
    </source>
</reference>
<gene>
    <name evidence="2" type="ORF">KFE25_006389</name>
</gene>
<dbReference type="Proteomes" id="UP000751190">
    <property type="component" value="Unassembled WGS sequence"/>
</dbReference>
<keyword evidence="3" id="KW-1185">Reference proteome</keyword>
<comment type="caution">
    <text evidence="2">The sequence shown here is derived from an EMBL/GenBank/DDBJ whole genome shotgun (WGS) entry which is preliminary data.</text>
</comment>